<evidence type="ECO:0008006" key="4">
    <source>
        <dbReference type="Google" id="ProtNLM"/>
    </source>
</evidence>
<evidence type="ECO:0000313" key="3">
    <source>
        <dbReference type="Proteomes" id="UP001595711"/>
    </source>
</evidence>
<evidence type="ECO:0000256" key="1">
    <source>
        <dbReference type="SAM" id="Phobius"/>
    </source>
</evidence>
<name>A0ABV7VL98_9PROT</name>
<keyword evidence="1" id="KW-0812">Transmembrane</keyword>
<evidence type="ECO:0000313" key="2">
    <source>
        <dbReference type="EMBL" id="MFC3677311.1"/>
    </source>
</evidence>
<keyword evidence="3" id="KW-1185">Reference proteome</keyword>
<accession>A0ABV7VL98</accession>
<keyword evidence="1" id="KW-0472">Membrane</keyword>
<protein>
    <recommendedName>
        <fullName evidence="4">PepSY domain-containing protein</fullName>
    </recommendedName>
</protein>
<gene>
    <name evidence="2" type="ORF">ACFOOQ_17280</name>
</gene>
<dbReference type="RefSeq" id="WP_379728850.1">
    <property type="nucleotide sequence ID" value="NZ_JBHRYJ010000004.1"/>
</dbReference>
<reference evidence="3" key="1">
    <citation type="journal article" date="2019" name="Int. J. Syst. Evol. Microbiol.">
        <title>The Global Catalogue of Microorganisms (GCM) 10K type strain sequencing project: providing services to taxonomists for standard genome sequencing and annotation.</title>
        <authorList>
            <consortium name="The Broad Institute Genomics Platform"/>
            <consortium name="The Broad Institute Genome Sequencing Center for Infectious Disease"/>
            <person name="Wu L."/>
            <person name="Ma J."/>
        </authorList>
    </citation>
    <scope>NUCLEOTIDE SEQUENCE [LARGE SCALE GENOMIC DNA]</scope>
    <source>
        <strain evidence="3">KCTC 42182</strain>
    </source>
</reference>
<dbReference type="EMBL" id="JBHRYJ010000004">
    <property type="protein sequence ID" value="MFC3677311.1"/>
    <property type="molecule type" value="Genomic_DNA"/>
</dbReference>
<proteinExistence type="predicted"/>
<dbReference type="Proteomes" id="UP001595711">
    <property type="component" value="Unassembled WGS sequence"/>
</dbReference>
<feature type="transmembrane region" description="Helical" evidence="1">
    <location>
        <begin position="42"/>
        <end position="65"/>
    </location>
</feature>
<keyword evidence="1" id="KW-1133">Transmembrane helix</keyword>
<comment type="caution">
    <text evidence="2">The sequence shown here is derived from an EMBL/GenBank/DDBJ whole genome shotgun (WGS) entry which is preliminary data.</text>
</comment>
<sequence length="143" mass="15087">MAFTAGKAKLCHSGCVPQGTVRTQQFKEGCSMYRFHPDSKTAALALALSSLVAVGMTVPAVAATGSMPATAPARKMAAPAASDDAMAHSPATDALNLLESRGYGDFDNFHRDGRMYAATVTRDGRTMHLIIDPEAGKIEKRDS</sequence>
<organism evidence="2 3">
    <name type="scientific">Ferrovibrio xuzhouensis</name>
    <dbReference type="NCBI Taxonomy" id="1576914"/>
    <lineage>
        <taxon>Bacteria</taxon>
        <taxon>Pseudomonadati</taxon>
        <taxon>Pseudomonadota</taxon>
        <taxon>Alphaproteobacteria</taxon>
        <taxon>Rhodospirillales</taxon>
        <taxon>Rhodospirillaceae</taxon>
        <taxon>Ferrovibrio</taxon>
    </lineage>
</organism>